<protein>
    <recommendedName>
        <fullName evidence="4">Lipoprotein</fullName>
    </recommendedName>
</protein>
<dbReference type="Proteomes" id="UP000026923">
    <property type="component" value="Unassembled WGS sequence"/>
</dbReference>
<evidence type="ECO:0000313" key="3">
    <source>
        <dbReference type="Proteomes" id="UP000026923"/>
    </source>
</evidence>
<accession>A0A061JWR1</accession>
<feature type="signal peptide" evidence="1">
    <location>
        <begin position="1"/>
        <end position="19"/>
    </location>
</feature>
<reference evidence="2 3" key="1">
    <citation type="journal article" date="2013" name="Genome Announc.">
        <title>Draft Genome of the Nitrogen-Fixing Bacterium Pseudomonas stutzeri Strain KOS6 Isolated from Industrial Hydrocarbon Sludge.</title>
        <authorList>
            <person name="Grigoryeva T.V."/>
            <person name="Laikov A.V."/>
            <person name="Naumova R.P."/>
            <person name="Manolov A.I."/>
            <person name="Larin A.K."/>
            <person name="Karpova I.Y."/>
            <person name="Semashko T.A."/>
            <person name="Alexeev D.G."/>
            <person name="Kostryukova E.S."/>
            <person name="Muller R."/>
            <person name="Govorun V.M."/>
        </authorList>
    </citation>
    <scope>NUCLEOTIDE SEQUENCE [LARGE SCALE GENOMIC DNA]</scope>
    <source>
        <strain evidence="2 3">KOS6</strain>
    </source>
</reference>
<feature type="chain" id="PRO_5001602069" description="Lipoprotein" evidence="1">
    <location>
        <begin position="20"/>
        <end position="118"/>
    </location>
</feature>
<proteinExistence type="predicted"/>
<dbReference type="EMBL" id="AMCZ02000001">
    <property type="protein sequence ID" value="EWC43380.1"/>
    <property type="molecule type" value="Genomic_DNA"/>
</dbReference>
<sequence>MNPKYLNTCFIAAAAIALAGCGNSYDGMYAAEAGFLGPLITIKIDGSKADIVQIDQLQQRITREETWRAEDKGGEKLLLTSLDDITYAFVRAVDDRGIECLNCGDDLPVSWQPFNPTK</sequence>
<organism evidence="2 3">
    <name type="scientific">Stutzerimonas stutzeri KOS6</name>
    <dbReference type="NCBI Taxonomy" id="1218352"/>
    <lineage>
        <taxon>Bacteria</taxon>
        <taxon>Pseudomonadati</taxon>
        <taxon>Pseudomonadota</taxon>
        <taxon>Gammaproteobacteria</taxon>
        <taxon>Pseudomonadales</taxon>
        <taxon>Pseudomonadaceae</taxon>
        <taxon>Stutzerimonas</taxon>
    </lineage>
</organism>
<evidence type="ECO:0000256" key="1">
    <source>
        <dbReference type="SAM" id="SignalP"/>
    </source>
</evidence>
<dbReference type="PROSITE" id="PS51257">
    <property type="entry name" value="PROKAR_LIPOPROTEIN"/>
    <property type="match status" value="1"/>
</dbReference>
<evidence type="ECO:0000313" key="2">
    <source>
        <dbReference type="EMBL" id="EWC43380.1"/>
    </source>
</evidence>
<keyword evidence="1" id="KW-0732">Signal</keyword>
<dbReference type="AlphaFoldDB" id="A0A061JWR1"/>
<dbReference type="OrthoDB" id="6887980at2"/>
<dbReference type="HOGENOM" id="CLU_2071111_0_0_6"/>
<evidence type="ECO:0008006" key="4">
    <source>
        <dbReference type="Google" id="ProtNLM"/>
    </source>
</evidence>
<gene>
    <name evidence="2" type="ORF">B597_001875</name>
</gene>
<name>A0A061JWR1_STUST</name>
<comment type="caution">
    <text evidence="2">The sequence shown here is derived from an EMBL/GenBank/DDBJ whole genome shotgun (WGS) entry which is preliminary data.</text>
</comment>
<dbReference type="RefSeq" id="WP_003296810.1">
    <property type="nucleotide sequence ID" value="NZ_KK020676.1"/>
</dbReference>